<evidence type="ECO:0000256" key="1">
    <source>
        <dbReference type="SAM" id="MobiDB-lite"/>
    </source>
</evidence>
<proteinExistence type="predicted"/>
<organism evidence="2 3">
    <name type="scientific">Sphaerisporangium krabiense</name>
    <dbReference type="NCBI Taxonomy" id="763782"/>
    <lineage>
        <taxon>Bacteria</taxon>
        <taxon>Bacillati</taxon>
        <taxon>Actinomycetota</taxon>
        <taxon>Actinomycetes</taxon>
        <taxon>Streptosporangiales</taxon>
        <taxon>Streptosporangiaceae</taxon>
        <taxon>Sphaerisporangium</taxon>
    </lineage>
</organism>
<feature type="compositionally biased region" description="Low complexity" evidence="1">
    <location>
        <begin position="178"/>
        <end position="192"/>
    </location>
</feature>
<dbReference type="Proteomes" id="UP000588112">
    <property type="component" value="Unassembled WGS sequence"/>
</dbReference>
<dbReference type="EMBL" id="JACHBR010000001">
    <property type="protein sequence ID" value="MBB5628678.1"/>
    <property type="molecule type" value="Genomic_DNA"/>
</dbReference>
<name>A0A7W8Z7U2_9ACTN</name>
<evidence type="ECO:0000313" key="3">
    <source>
        <dbReference type="Proteomes" id="UP000588112"/>
    </source>
</evidence>
<accession>A0A7W8Z7U2</accession>
<feature type="region of interest" description="Disordered" evidence="1">
    <location>
        <begin position="1"/>
        <end position="86"/>
    </location>
</feature>
<feature type="compositionally biased region" description="Basic residues" evidence="1">
    <location>
        <begin position="237"/>
        <end position="254"/>
    </location>
</feature>
<dbReference type="AlphaFoldDB" id="A0A7W8Z7U2"/>
<gene>
    <name evidence="2" type="ORF">BJ981_004377</name>
</gene>
<feature type="region of interest" description="Disordered" evidence="1">
    <location>
        <begin position="109"/>
        <end position="254"/>
    </location>
</feature>
<sequence length="254" mass="25742">MSRSLPEGSEPLRGRGLLRVPGLPQGAGLLRSPGALGSRAPGSPGALWSRGLLSTPQSRGLLRSPQSPGMPRTLRAPASPTVPSAPVAATSTGLIHMVMISPGADVLPARTSLVSPPGTTPQSGPGILTDPPRQAASRARDALVPSSGSRGPAGPLIRRSKTDSGSLGGLRGMDGRGRNLLGQARGLPRVRGLVGGGPSPGTSRPGNHKSLVAHTSSSAGTRKPPHGDPPLTAPPPQKHHSPPKARHHSPQTHP</sequence>
<protein>
    <submittedName>
        <fullName evidence="2">Uncharacterized protein</fullName>
    </submittedName>
</protein>
<feature type="compositionally biased region" description="Low complexity" evidence="1">
    <location>
        <begin position="76"/>
        <end position="86"/>
    </location>
</feature>
<evidence type="ECO:0000313" key="2">
    <source>
        <dbReference type="EMBL" id="MBB5628678.1"/>
    </source>
</evidence>
<keyword evidence="3" id="KW-1185">Reference proteome</keyword>
<feature type="compositionally biased region" description="Low complexity" evidence="1">
    <location>
        <begin position="115"/>
        <end position="126"/>
    </location>
</feature>
<reference evidence="2 3" key="1">
    <citation type="submission" date="2020-08" db="EMBL/GenBank/DDBJ databases">
        <title>Sequencing the genomes of 1000 actinobacteria strains.</title>
        <authorList>
            <person name="Klenk H.-P."/>
        </authorList>
    </citation>
    <scope>NUCLEOTIDE SEQUENCE [LARGE SCALE GENOMIC DNA]</scope>
    <source>
        <strain evidence="2 3">DSM 45790</strain>
    </source>
</reference>
<feature type="compositionally biased region" description="Pro residues" evidence="1">
    <location>
        <begin position="227"/>
        <end position="236"/>
    </location>
</feature>
<comment type="caution">
    <text evidence="2">The sequence shown here is derived from an EMBL/GenBank/DDBJ whole genome shotgun (WGS) entry which is preliminary data.</text>
</comment>
<feature type="compositionally biased region" description="Low complexity" evidence="1">
    <location>
        <begin position="14"/>
        <end position="24"/>
    </location>
</feature>